<dbReference type="eggNOG" id="ENOG502QXBB">
    <property type="taxonomic scope" value="Eukaryota"/>
</dbReference>
<reference evidence="11" key="2">
    <citation type="journal article" date="2009" name="Fungal Genet. Biol.">
        <title>The 2008 update of the Aspergillus nidulans genome annotation: a community effort.</title>
        <authorList>
            <person name="Wortman J.R."/>
            <person name="Gilsenan J.M."/>
            <person name="Joardar V."/>
            <person name="Deegan J."/>
            <person name="Clutterbuck J."/>
            <person name="Andersen M.R."/>
            <person name="Archer D."/>
            <person name="Bencina M."/>
            <person name="Braus G."/>
            <person name="Coutinho P."/>
            <person name="von Dohren H."/>
            <person name="Doonan J."/>
            <person name="Driessen A.J."/>
            <person name="Durek P."/>
            <person name="Espeso E."/>
            <person name="Fekete E."/>
            <person name="Flipphi M."/>
            <person name="Estrada C.G."/>
            <person name="Geysens S."/>
            <person name="Goldman G."/>
            <person name="de Groot P.W."/>
            <person name="Hansen K."/>
            <person name="Harris S.D."/>
            <person name="Heinekamp T."/>
            <person name="Helmstaedt K."/>
            <person name="Henrissat B."/>
            <person name="Hofmann G."/>
            <person name="Homan T."/>
            <person name="Horio T."/>
            <person name="Horiuchi H."/>
            <person name="James S."/>
            <person name="Jones M."/>
            <person name="Karaffa L."/>
            <person name="Karanyi Z."/>
            <person name="Kato M."/>
            <person name="Keller N."/>
            <person name="Kelly D.E."/>
            <person name="Kiel J.A."/>
            <person name="Kim J.M."/>
            <person name="van der Klei I.J."/>
            <person name="Klis F.M."/>
            <person name="Kovalchuk A."/>
            <person name="Krasevec N."/>
            <person name="Kubicek C.P."/>
            <person name="Liu B."/>
            <person name="Maccabe A."/>
            <person name="Meyer V."/>
            <person name="Mirabito P."/>
            <person name="Miskei M."/>
            <person name="Mos M."/>
            <person name="Mullins J."/>
            <person name="Nelson D.R."/>
            <person name="Nielsen J."/>
            <person name="Oakley B.R."/>
            <person name="Osmani S.A."/>
            <person name="Pakula T."/>
            <person name="Paszewski A."/>
            <person name="Paulsen I."/>
            <person name="Pilsyk S."/>
            <person name="Pocsi I."/>
            <person name="Punt P.J."/>
            <person name="Ram A.F."/>
            <person name="Ren Q."/>
            <person name="Robellet X."/>
            <person name="Robson G."/>
            <person name="Seiboth B."/>
            <person name="van Solingen P."/>
            <person name="Specht T."/>
            <person name="Sun J."/>
            <person name="Taheri-Talesh N."/>
            <person name="Takeshita N."/>
            <person name="Ussery D."/>
            <person name="vanKuyk P.A."/>
            <person name="Visser H."/>
            <person name="van de Vondervoort P.J."/>
            <person name="de Vries R.P."/>
            <person name="Walton J."/>
            <person name="Xiang X."/>
            <person name="Xiong Y."/>
            <person name="Zeng A.P."/>
            <person name="Brandt B.W."/>
            <person name="Cornell M.J."/>
            <person name="van den Hondel C.A."/>
            <person name="Visser J."/>
            <person name="Oliver S.G."/>
            <person name="Turner G."/>
        </authorList>
    </citation>
    <scope>GENOME REANNOTATION</scope>
    <source>
        <strain evidence="11">FGSC A4 / ATCC 38163 / CBS 112.46 / NRRL 194 / M139</strain>
    </source>
</reference>
<dbReference type="InterPro" id="IPR013737">
    <property type="entry name" value="Bac_rhamnosid_N"/>
</dbReference>
<evidence type="ECO:0000313" key="11">
    <source>
        <dbReference type="Proteomes" id="UP000000560"/>
    </source>
</evidence>
<reference evidence="11" key="1">
    <citation type="journal article" date="2005" name="Nature">
        <title>Sequencing of Aspergillus nidulans and comparative analysis with A. fumigatus and A. oryzae.</title>
        <authorList>
            <person name="Galagan J.E."/>
            <person name="Calvo S.E."/>
            <person name="Cuomo C."/>
            <person name="Ma L.J."/>
            <person name="Wortman J.R."/>
            <person name="Batzoglou S."/>
            <person name="Lee S.I."/>
            <person name="Basturkmen M."/>
            <person name="Spevak C.C."/>
            <person name="Clutterbuck J."/>
            <person name="Kapitonov V."/>
            <person name="Jurka J."/>
            <person name="Scazzocchio C."/>
            <person name="Farman M."/>
            <person name="Butler J."/>
            <person name="Purcell S."/>
            <person name="Harris S."/>
            <person name="Braus G.H."/>
            <person name="Draht O."/>
            <person name="Busch S."/>
            <person name="D'Enfert C."/>
            <person name="Bouchier C."/>
            <person name="Goldman G.H."/>
            <person name="Bell-Pedersen D."/>
            <person name="Griffiths-Jones S."/>
            <person name="Doonan J.H."/>
            <person name="Yu J."/>
            <person name="Vienken K."/>
            <person name="Pain A."/>
            <person name="Freitag M."/>
            <person name="Selker E.U."/>
            <person name="Archer D.B."/>
            <person name="Penalva M.A."/>
            <person name="Oakley B.R."/>
            <person name="Momany M."/>
            <person name="Tanaka T."/>
            <person name="Kumagai T."/>
            <person name="Asai K."/>
            <person name="Machida M."/>
            <person name="Nierman W.C."/>
            <person name="Denning D.W."/>
            <person name="Caddick M."/>
            <person name="Hynes M."/>
            <person name="Paoletti M."/>
            <person name="Fischer R."/>
            <person name="Miller B."/>
            <person name="Dyer P."/>
            <person name="Sachs M.S."/>
            <person name="Osmani S.A."/>
            <person name="Birren B.W."/>
        </authorList>
    </citation>
    <scope>NUCLEOTIDE SEQUENCE [LARGE SCALE GENOMIC DNA]</scope>
    <source>
        <strain evidence="11">FGSC A4 / ATCC 38163 / CBS 112.46 / NRRL 194 / M139</strain>
    </source>
</reference>
<feature type="domain" description="Cellulose-binding Sde182 C-terminal" evidence="9">
    <location>
        <begin position="374"/>
        <end position="476"/>
    </location>
</feature>
<evidence type="ECO:0000259" key="5">
    <source>
        <dbReference type="Pfam" id="PF07632"/>
    </source>
</evidence>
<dbReference type="Pfam" id="PF08531">
    <property type="entry name" value="Bac_rhamnosid_N"/>
    <property type="match status" value="1"/>
</dbReference>
<keyword evidence="3" id="KW-0378">Hydrolase</keyword>
<evidence type="ECO:0000259" key="8">
    <source>
        <dbReference type="Pfam" id="PF17390"/>
    </source>
</evidence>
<dbReference type="EMBL" id="BN001308">
    <property type="protein sequence ID" value="CBF88938.1"/>
    <property type="molecule type" value="Genomic_DNA"/>
</dbReference>
<dbReference type="CAZy" id="GH78">
    <property type="family name" value="Glycoside Hydrolase Family 78"/>
</dbReference>
<dbReference type="InParanoid" id="Q5BFG9"/>
<dbReference type="GO" id="GO:0030596">
    <property type="term" value="F:alpha-L-rhamnosidase activity"/>
    <property type="evidence" value="ECO:0007669"/>
    <property type="project" value="UniProtKB-EC"/>
</dbReference>
<dbReference type="InterPro" id="IPR048527">
    <property type="entry name" value="Sde182_C"/>
</dbReference>
<dbReference type="OrthoDB" id="10036721at2759"/>
<dbReference type="Pfam" id="PF25788">
    <property type="entry name" value="Ig_Rha78A_N"/>
    <property type="match status" value="1"/>
</dbReference>
<evidence type="ECO:0000313" key="10">
    <source>
        <dbReference type="EMBL" id="CBF88938.1"/>
    </source>
</evidence>
<dbReference type="InterPro" id="IPR008928">
    <property type="entry name" value="6-hairpin_glycosidase_sf"/>
</dbReference>
<dbReference type="InterPro" id="IPR008902">
    <property type="entry name" value="Rhamnosid_concanavalin"/>
</dbReference>
<dbReference type="Gene3D" id="3.90.245.10">
    <property type="entry name" value="Ribonucleoside hydrolase-like"/>
    <property type="match status" value="1"/>
</dbReference>
<feature type="domain" description="Cellulose-binding Sde182 nucleoside hydrolase-like" evidence="5">
    <location>
        <begin position="16"/>
        <end position="285"/>
    </location>
</feature>
<dbReference type="GO" id="GO:0016799">
    <property type="term" value="F:hydrolase activity, hydrolyzing N-glycosyl compounds"/>
    <property type="evidence" value="ECO:0007669"/>
    <property type="project" value="InterPro"/>
</dbReference>
<protein>
    <recommendedName>
        <fullName evidence="2">alpha-L-rhamnosidase</fullName>
        <ecNumber evidence="2">3.2.1.40</ecNumber>
    </recommendedName>
</protein>
<sequence>MTDRPSTLQSFPTKPRVFIVSDISNEPDDAESLVRYLLYSHQFQTEGLVACTSTWMKNKVCPQDMHKIIDAYEKVVDNLNAHVHPNARYQPASHFRGLVRKGAEVYGMQAVGDDIPLSEGGELLLERMQHSSDQPLWILCWGGTNVLAQVLFRIEKLHSKEEAARLRSRIRVYAISDQDDTGPWIRHRYPDVFYIASVHGWNYYGMAAWTGISGDRYYNFDQGGPDFTKMTKEWIRENIQIGELGSAYPDYLFIPEGDTATFLYLIQNGLGVPEHPEYGSWGGRYQRSDISANSLASLHYGDAVDQVVGADGRTYSTNHGTIWRWRDQFQNDFAARIQWTLSPDFDAANHAPVVSVNGDTSLTPFEVEAEAGSTFTLDASESYDPDNGDVLTFEWFHYKDPSATQWWVDAEVADLGIKPIDGRRKVEITVPPPEKCCVELMSRQPILRGQVLHLILQVTDNGSPALTSYRRILIQTTNPRLEGGGKGADAVGDLMAEFALLFSLREKRCLTIKSKSNVLKALSWGCPGNAVRNSGILPSLRRQVEYESHSTSTTQPTRVTSQSAEVLPTDLALFQPEYSAAFVPAREALSEHPMRGATLVNQRNRAPEANHSIMSQPGIIQPSFEQHPTGFGVGYPSPRISWRFTATESTASQWQQTAYEIEVARSGSTEKHRVESRESVLVPWPSQPLQSREVARVRVRSYGGPDNAPTEWSAWSTVECGLLNREDWTARAITSLFKQKEGPLRPIRFRKTFTLPAAAARARLYITSLGVFQAFINGERVGDHCMAPGWTSYHSRLSYEVFDVGPLLKEGKDNAIAVEVSEGWYATRLGFHGGRRFIYGDELALFAQLEIVPEREQQPLVVATDSSWESHESAIIRSEIYDGEVYDVREEQHNWKSASATPWESTREIAMPETQLVAPNAPPVRVTEVVNPVEIIRTPSGKVIIDFGQNLVGRVRIRSVKKTVGHSIILKHAEVLENSELGTRPLRVAKAQDEIISAGQEICDWAPSFTFHGFRYVQVDGWSPEDADTPLTLQSLTAEVMHTDLDRTGWFSCSHPMVNKLHQNAWWSMRGNFLSVPTDCPQRDERLGWTGDLQVFAPSASFLYRTAGMLSDWLQDLSAEQLAHPKAVPPLVVPNVIDESFWPTFPQAVWDDITIILPWTLYQYYGDIEILRRQYPSMAGYLDRGVQRGPDRLWDDTLFQLGDWLDPTAPPDQPGNSRTDGTLVADAYLVYITGLLARISAIIGESADASRYSTDYRALKSRFQTKYISPTGLLIGDTQTALSLALVFDLHDEPEQAAAAGSRLARLVRIAKFQVSTGFAGTPVITHALTKAGHHQLAYRMLQESNCPSWMYPIRMGATTIWERWDSMLADGSINPGEMTSFNHYALGSIINWLHKTVAGVSPLEPGWRQILVQPLPGGTITSAEAAYETSYGRLECQWEIKNGDQFKLELVVPPNSTAMVILPGGRDQDSKPVGSGRWVFEKTFDARVGWPPKALVPPIFEPEDTE</sequence>
<dbReference type="HOGENOM" id="CLU_248371_0_0_1"/>
<dbReference type="InterPro" id="IPR012341">
    <property type="entry name" value="6hp_glycosidase-like_sf"/>
</dbReference>
<dbReference type="UniPathway" id="UPA00280"/>
<dbReference type="Pfam" id="PF07632">
    <property type="entry name" value="Sde182_NH-like"/>
    <property type="match status" value="1"/>
</dbReference>
<dbReference type="Pfam" id="PF17390">
    <property type="entry name" value="Bac_rhamnosid_C"/>
    <property type="match status" value="1"/>
</dbReference>
<evidence type="ECO:0000259" key="7">
    <source>
        <dbReference type="Pfam" id="PF17389"/>
    </source>
</evidence>
<evidence type="ECO:0000259" key="9">
    <source>
        <dbReference type="Pfam" id="PF21027"/>
    </source>
</evidence>
<dbReference type="STRING" id="227321.Q5BFG9"/>
<dbReference type="InterPro" id="IPR035398">
    <property type="entry name" value="Bac_rhamnosid_C"/>
</dbReference>
<dbReference type="InterPro" id="IPR035396">
    <property type="entry name" value="Bac_rhamnosid6H"/>
</dbReference>
<dbReference type="Gene3D" id="2.60.120.260">
    <property type="entry name" value="Galactose-binding domain-like"/>
    <property type="match status" value="2"/>
</dbReference>
<feature type="domain" description="Alpha-L-rhamnosidase concanavalin-like" evidence="4">
    <location>
        <begin position="937"/>
        <end position="1042"/>
    </location>
</feature>
<accession>Q5BFG9</accession>
<dbReference type="EC" id="3.2.1.40" evidence="2"/>
<dbReference type="Pfam" id="PF05592">
    <property type="entry name" value="Bac_rhamnosid"/>
    <property type="match status" value="1"/>
</dbReference>
<dbReference type="RefSeq" id="XP_658315.1">
    <property type="nucleotide sequence ID" value="XM_653223.1"/>
</dbReference>
<evidence type="ECO:0000256" key="1">
    <source>
        <dbReference type="ARBA" id="ARBA00001445"/>
    </source>
</evidence>
<dbReference type="PANTHER" id="PTHR33307">
    <property type="entry name" value="ALPHA-RHAMNOSIDASE (EUROFUNG)"/>
    <property type="match status" value="1"/>
</dbReference>
<keyword evidence="11" id="KW-1185">Reference proteome</keyword>
<dbReference type="InterPro" id="IPR036452">
    <property type="entry name" value="Ribo_hydro-like"/>
</dbReference>
<accession>C8VRC9</accession>
<evidence type="ECO:0000256" key="2">
    <source>
        <dbReference type="ARBA" id="ARBA00012652"/>
    </source>
</evidence>
<feature type="domain" description="Alpha-L-rhamnosidase C-terminal" evidence="8">
    <location>
        <begin position="1400"/>
        <end position="1475"/>
    </location>
</feature>
<dbReference type="Gene3D" id="2.60.40.10">
    <property type="entry name" value="Immunoglobulins"/>
    <property type="match status" value="2"/>
</dbReference>
<name>Q5BFG9_EMENI</name>
<dbReference type="SUPFAM" id="SSF49785">
    <property type="entry name" value="Galactose-binding domain-like"/>
    <property type="match status" value="1"/>
</dbReference>
<proteinExistence type="predicted"/>
<dbReference type="PANTHER" id="PTHR33307:SF6">
    <property type="entry name" value="ALPHA-RHAMNOSIDASE (EUROFUNG)-RELATED"/>
    <property type="match status" value="1"/>
</dbReference>
<dbReference type="InterPro" id="IPR013783">
    <property type="entry name" value="Ig-like_fold"/>
</dbReference>
<gene>
    <name evidence="10" type="ORF">ANIA_00711</name>
</gene>
<dbReference type="InterPro" id="IPR008979">
    <property type="entry name" value="Galactose-bd-like_sf"/>
</dbReference>
<dbReference type="GO" id="GO:0005975">
    <property type="term" value="P:carbohydrate metabolic process"/>
    <property type="evidence" value="ECO:0007669"/>
    <property type="project" value="InterPro"/>
</dbReference>
<feature type="domain" description="Alpha-L-rhamnosidase six-hairpin glycosidase" evidence="7">
    <location>
        <begin position="1046"/>
        <end position="1398"/>
    </location>
</feature>
<dbReference type="Pfam" id="PF17389">
    <property type="entry name" value="Bac_rhamnosid6H"/>
    <property type="match status" value="1"/>
</dbReference>
<dbReference type="GeneID" id="2876487"/>
<dbReference type="Proteomes" id="UP000000560">
    <property type="component" value="Chromosome VIII"/>
</dbReference>
<evidence type="ECO:0000256" key="3">
    <source>
        <dbReference type="ARBA" id="ARBA00022801"/>
    </source>
</evidence>
<dbReference type="Pfam" id="PF21027">
    <property type="entry name" value="Sde0182_C"/>
    <property type="match status" value="1"/>
</dbReference>
<dbReference type="InterPro" id="IPR011483">
    <property type="entry name" value="Sde182_NH-like"/>
</dbReference>
<dbReference type="InterPro" id="IPR016007">
    <property type="entry name" value="Alpha_rhamnosid"/>
</dbReference>
<organism evidence="10 11">
    <name type="scientific">Emericella nidulans (strain FGSC A4 / ATCC 38163 / CBS 112.46 / NRRL 194 / M139)</name>
    <name type="common">Aspergillus nidulans</name>
    <dbReference type="NCBI Taxonomy" id="227321"/>
    <lineage>
        <taxon>Eukaryota</taxon>
        <taxon>Fungi</taxon>
        <taxon>Dikarya</taxon>
        <taxon>Ascomycota</taxon>
        <taxon>Pezizomycotina</taxon>
        <taxon>Eurotiomycetes</taxon>
        <taxon>Eurotiomycetidae</taxon>
        <taxon>Eurotiales</taxon>
        <taxon>Aspergillaceae</taxon>
        <taxon>Aspergillus</taxon>
        <taxon>Aspergillus subgen. Nidulantes</taxon>
    </lineage>
</organism>
<feature type="domain" description="Bacterial alpha-L-rhamnosidase N-terminal" evidence="6">
    <location>
        <begin position="759"/>
        <end position="928"/>
    </location>
</feature>
<evidence type="ECO:0000259" key="4">
    <source>
        <dbReference type="Pfam" id="PF05592"/>
    </source>
</evidence>
<dbReference type="KEGG" id="ani:ANIA_00711"/>
<dbReference type="SUPFAM" id="SSF48208">
    <property type="entry name" value="Six-hairpin glycosidases"/>
    <property type="match status" value="1"/>
</dbReference>
<comment type="catalytic activity">
    <reaction evidence="1">
        <text>Hydrolysis of terminal non-reducing alpha-L-rhamnose residues in alpha-L-rhamnosides.</text>
        <dbReference type="EC" id="3.2.1.40"/>
    </reaction>
</comment>
<dbReference type="Gene3D" id="1.50.10.10">
    <property type="match status" value="1"/>
</dbReference>
<evidence type="ECO:0000259" key="6">
    <source>
        <dbReference type="Pfam" id="PF08531"/>
    </source>
</evidence>
<dbReference type="Gene3D" id="2.60.420.10">
    <property type="entry name" value="Maltose phosphorylase, domain 3"/>
    <property type="match status" value="1"/>
</dbReference>